<dbReference type="HOGENOM" id="CLU_166990_2_0_1"/>
<reference evidence="3 4" key="1">
    <citation type="journal article" date="2013" name="Plant Cell">
        <title>The transition from a phytopathogenic smut ancestor to an anamorphic biocontrol agent deciphered by comparative whole-genome analysis.</title>
        <authorList>
            <person name="Lefebvre F."/>
            <person name="Joly D.L."/>
            <person name="Labbe C."/>
            <person name="Teichmann B."/>
            <person name="Linning R."/>
            <person name="Belzile F."/>
            <person name="Bakkeren G."/>
            <person name="Belanger R.R."/>
        </authorList>
    </citation>
    <scope>NUCLEOTIDE SEQUENCE [LARGE SCALE GENOMIC DNA]</scope>
    <source>
        <strain evidence="3 4">PF-1</strain>
    </source>
</reference>
<dbReference type="CDD" id="cd22903">
    <property type="entry name" value="NI9M"/>
    <property type="match status" value="1"/>
</dbReference>
<evidence type="ECO:0008006" key="5">
    <source>
        <dbReference type="Google" id="ProtNLM"/>
    </source>
</evidence>
<dbReference type="AlphaFoldDB" id="A0A061HH36"/>
<evidence type="ECO:0000313" key="4">
    <source>
        <dbReference type="Proteomes" id="UP000053664"/>
    </source>
</evidence>
<dbReference type="PANTHER" id="PTHR38488:SF1">
    <property type="entry name" value="OXIDOREDUCTASE 9.5 KDA SUBUNIT, PUTATIVE (AFU_ORTHOLOGUE AFUA_5G08980)-RELATED"/>
    <property type="match status" value="1"/>
</dbReference>
<dbReference type="InterPro" id="IPR039961">
    <property type="entry name" value="Nuo9.5"/>
</dbReference>
<dbReference type="OrthoDB" id="2093409at2759"/>
<dbReference type="PANTHER" id="PTHR38488">
    <property type="entry name" value="OXIDOREDUCTASE 9.5 KDA SUBUNIT, PUTATIVE (AFU_ORTHOLOGUE AFUA_5G08980)-RELATED"/>
    <property type="match status" value="1"/>
</dbReference>
<dbReference type="EMBL" id="KE361629">
    <property type="protein sequence ID" value="EPQ29946.1"/>
    <property type="molecule type" value="Genomic_DNA"/>
</dbReference>
<dbReference type="RefSeq" id="XP_007878325.1">
    <property type="nucleotide sequence ID" value="XM_007880134.1"/>
</dbReference>
<keyword evidence="2" id="KW-1133">Transmembrane helix</keyword>
<proteinExistence type="predicted"/>
<dbReference type="GeneID" id="19316737"/>
<protein>
    <recommendedName>
        <fullName evidence="5">NADH-ubiquinone oxidoreductase 9.5 kDa subunit</fullName>
    </recommendedName>
</protein>
<organism evidence="3 4">
    <name type="scientific">Pseudozyma flocculosa PF-1</name>
    <dbReference type="NCBI Taxonomy" id="1277687"/>
    <lineage>
        <taxon>Eukaryota</taxon>
        <taxon>Fungi</taxon>
        <taxon>Dikarya</taxon>
        <taxon>Basidiomycota</taxon>
        <taxon>Ustilaginomycotina</taxon>
        <taxon>Ustilaginomycetes</taxon>
        <taxon>Ustilaginales</taxon>
        <taxon>Ustilaginaceae</taxon>
        <taxon>Pseudozyma</taxon>
    </lineage>
</organism>
<feature type="region of interest" description="Disordered" evidence="1">
    <location>
        <begin position="58"/>
        <end position="82"/>
    </location>
</feature>
<keyword evidence="2" id="KW-0812">Transmembrane</keyword>
<keyword evidence="2" id="KW-0472">Membrane</keyword>
<sequence>MASFASSVFSPFRNTYRYLQHSAHEHPVIFFSLLIGSVGPIAVVTVPPIRKAYGWKPAEPVPTSYPLPQRERKPVTAYGDDE</sequence>
<evidence type="ECO:0000256" key="1">
    <source>
        <dbReference type="SAM" id="MobiDB-lite"/>
    </source>
</evidence>
<dbReference type="KEGG" id="pfp:PFL1_02618"/>
<accession>A0A061HH36</accession>
<name>A0A061HH36_9BASI</name>
<feature type="transmembrane region" description="Helical" evidence="2">
    <location>
        <begin position="28"/>
        <end position="46"/>
    </location>
</feature>
<evidence type="ECO:0000256" key="2">
    <source>
        <dbReference type="SAM" id="Phobius"/>
    </source>
</evidence>
<dbReference type="Proteomes" id="UP000053664">
    <property type="component" value="Unassembled WGS sequence"/>
</dbReference>
<evidence type="ECO:0000313" key="3">
    <source>
        <dbReference type="EMBL" id="EPQ29946.1"/>
    </source>
</evidence>
<gene>
    <name evidence="3" type="ORF">PFL1_02618</name>
</gene>
<dbReference type="eggNOG" id="ENOG502S74C">
    <property type="taxonomic scope" value="Eukaryota"/>
</dbReference>